<evidence type="ECO:0000313" key="3">
    <source>
        <dbReference type="Proteomes" id="UP001139559"/>
    </source>
</evidence>
<name>A0A9X2BJJ9_9VIBR</name>
<sequence length="209" mass="23713">MKKLFILLSVFSFSVMADIQEVTWQTLKPSVSEETIQLPEITEDQKQLLASVLHLQFQVDDQSKIELKKAVRALESQGINVDKTLKAREDYMALEKQKAESLNTEITGNNVRMPGFVVPIEFNGIKAVEFLLVPYAGACIHLPPPPANQIVRLSYPEGFEIENIQYPVWVEGVIQADIQTDEVYLVDGKTQLTMGYSMNGTKIERYYEQ</sequence>
<dbReference type="InterPro" id="IPR021727">
    <property type="entry name" value="DUF3299"/>
</dbReference>
<accession>A0A9X2BJJ9</accession>
<dbReference type="Pfam" id="PF11736">
    <property type="entry name" value="DUF3299"/>
    <property type="match status" value="1"/>
</dbReference>
<dbReference type="AlphaFoldDB" id="A0A9X2BJJ9"/>
<evidence type="ECO:0000256" key="1">
    <source>
        <dbReference type="SAM" id="SignalP"/>
    </source>
</evidence>
<comment type="caution">
    <text evidence="2">The sequence shown here is derived from an EMBL/GenBank/DDBJ whole genome shotgun (WGS) entry which is preliminary data.</text>
</comment>
<keyword evidence="1" id="KW-0732">Signal</keyword>
<dbReference type="Gene3D" id="2.40.50.870">
    <property type="entry name" value="Protein of unknown function (DUF3299)"/>
    <property type="match status" value="1"/>
</dbReference>
<feature type="signal peptide" evidence="1">
    <location>
        <begin position="1"/>
        <end position="17"/>
    </location>
</feature>
<dbReference type="RefSeq" id="WP_248008609.1">
    <property type="nucleotide sequence ID" value="NZ_JAJHVV010000005.1"/>
</dbReference>
<gene>
    <name evidence="2" type="ORF">KP803_09615</name>
</gene>
<reference evidence="2" key="1">
    <citation type="submission" date="2021-11" db="EMBL/GenBank/DDBJ databases">
        <title>Vibrio ZSDE26 sp. nov. and Vibrio ZSDZ34 sp. nov., isolated from coastal seawater in Qingdao.</title>
        <authorList>
            <person name="Zhang P."/>
        </authorList>
    </citation>
    <scope>NUCLEOTIDE SEQUENCE</scope>
    <source>
        <strain evidence="2">ZSDE26</strain>
    </source>
</reference>
<dbReference type="Proteomes" id="UP001139559">
    <property type="component" value="Unassembled WGS sequence"/>
</dbReference>
<dbReference type="EMBL" id="JAJHVV010000005">
    <property type="protein sequence ID" value="MCK6263527.1"/>
    <property type="molecule type" value="Genomic_DNA"/>
</dbReference>
<keyword evidence="3" id="KW-1185">Reference proteome</keyword>
<protein>
    <submittedName>
        <fullName evidence="2">DUF3299 domain-containing protein</fullName>
    </submittedName>
</protein>
<proteinExistence type="predicted"/>
<evidence type="ECO:0000313" key="2">
    <source>
        <dbReference type="EMBL" id="MCK6263527.1"/>
    </source>
</evidence>
<feature type="chain" id="PRO_5040920428" evidence="1">
    <location>
        <begin position="18"/>
        <end position="209"/>
    </location>
</feature>
<organism evidence="2 3">
    <name type="scientific">Vibrio amylolyticus</name>
    <dbReference type="NCBI Taxonomy" id="2847292"/>
    <lineage>
        <taxon>Bacteria</taxon>
        <taxon>Pseudomonadati</taxon>
        <taxon>Pseudomonadota</taxon>
        <taxon>Gammaproteobacteria</taxon>
        <taxon>Vibrionales</taxon>
        <taxon>Vibrionaceae</taxon>
        <taxon>Vibrio</taxon>
    </lineage>
</organism>